<dbReference type="SMART" id="SM00091">
    <property type="entry name" value="PAS"/>
    <property type="match status" value="1"/>
</dbReference>
<evidence type="ECO:0000259" key="3">
    <source>
        <dbReference type="PROSITE" id="PS50887"/>
    </source>
</evidence>
<dbReference type="CDD" id="cd01949">
    <property type="entry name" value="GGDEF"/>
    <property type="match status" value="1"/>
</dbReference>
<dbReference type="InterPro" id="IPR031621">
    <property type="entry name" value="HisKA_7TM"/>
</dbReference>
<dbReference type="CDD" id="cd00130">
    <property type="entry name" value="PAS"/>
    <property type="match status" value="1"/>
</dbReference>
<evidence type="ECO:0000313" key="5">
    <source>
        <dbReference type="Proteomes" id="UP000570361"/>
    </source>
</evidence>
<organism evidence="4 5">
    <name type="scientific">Paenibacillus phyllosphaerae</name>
    <dbReference type="NCBI Taxonomy" id="274593"/>
    <lineage>
        <taxon>Bacteria</taxon>
        <taxon>Bacillati</taxon>
        <taxon>Bacillota</taxon>
        <taxon>Bacilli</taxon>
        <taxon>Bacillales</taxon>
        <taxon>Paenibacillaceae</taxon>
        <taxon>Paenibacillus</taxon>
    </lineage>
</organism>
<dbReference type="FunFam" id="3.30.70.270:FF:000001">
    <property type="entry name" value="Diguanylate cyclase domain protein"/>
    <property type="match status" value="1"/>
</dbReference>
<protein>
    <submittedName>
        <fullName evidence="4">Diguanylate cyclase (GGDEF)-like protein/PAS domain S-box-containing protein</fullName>
    </submittedName>
</protein>
<dbReference type="InterPro" id="IPR050469">
    <property type="entry name" value="Diguanylate_Cyclase"/>
</dbReference>
<dbReference type="InterPro" id="IPR043128">
    <property type="entry name" value="Rev_trsase/Diguanyl_cyclase"/>
</dbReference>
<keyword evidence="1" id="KW-0812">Transmembrane</keyword>
<dbReference type="NCBIfam" id="TIGR00229">
    <property type="entry name" value="sensory_box"/>
    <property type="match status" value="1"/>
</dbReference>
<dbReference type="NCBIfam" id="TIGR00254">
    <property type="entry name" value="GGDEF"/>
    <property type="match status" value="1"/>
</dbReference>
<feature type="transmembrane region" description="Helical" evidence="1">
    <location>
        <begin position="39"/>
        <end position="55"/>
    </location>
</feature>
<proteinExistence type="predicted"/>
<feature type="domain" description="GGDEF" evidence="3">
    <location>
        <begin position="382"/>
        <end position="515"/>
    </location>
</feature>
<sequence>MTNTIHNIIVVVAVSGVLSVVLAVYAYSIKSTFSGIRSFMWMSIFAAIYTFSYAFELTSSTVEEALRWTKAEYIGMPFIAPCCVLLTLQYVGLEKYVTRRTVPFFFVIPAITLLMVMTNEYHHLFYSSFYARPDAPTLLVDIEIGLWYIVHGSYTFGCLLFGGIMLIRHWPRTKSAYRPQLAVMILGQYIPMTAAFLYLIGLTPYGMDPVPVTISVTNTLYIWAIRTSGMLTVVPVARSAIFESMRDGVVVLDPHDRIADYNQAALRMMPQLGPEAIGQPVEHLALPIPSIMEQLRKSELRLPWRRADGEECLYQIHASPVFKGDNQSAGLAIVFMDITEAARMHQELRHLATTDGLTQIMNRTYFMHCAQELLLKTRQTEQPFAIILFDIDHFKSVNDTYGHDTGDAALRHVVSVCNRFIAEGQLFARYGGEEFVIGLPQSAVADAEAFAERVRAAIAASPLVMRDGELAITASFGVATPGSGQDTLAAMLSRADEALYAAKRGGRNTVKLAVPIRLSRS</sequence>
<dbReference type="InterPro" id="IPR035965">
    <property type="entry name" value="PAS-like_dom_sf"/>
</dbReference>
<dbReference type="SUPFAM" id="SSF55785">
    <property type="entry name" value="PYP-like sensor domain (PAS domain)"/>
    <property type="match status" value="1"/>
</dbReference>
<evidence type="ECO:0000259" key="2">
    <source>
        <dbReference type="PROSITE" id="PS50113"/>
    </source>
</evidence>
<dbReference type="Pfam" id="PF00990">
    <property type="entry name" value="GGDEF"/>
    <property type="match status" value="1"/>
</dbReference>
<accession>A0A7W5FN53</accession>
<dbReference type="Pfam" id="PF16927">
    <property type="entry name" value="HisKA_7TM"/>
    <property type="match status" value="1"/>
</dbReference>
<dbReference type="InterPro" id="IPR000700">
    <property type="entry name" value="PAS-assoc_C"/>
</dbReference>
<feature type="transmembrane region" description="Helical" evidence="1">
    <location>
        <begin position="146"/>
        <end position="167"/>
    </location>
</feature>
<comment type="caution">
    <text evidence="4">The sequence shown here is derived from an EMBL/GenBank/DDBJ whole genome shotgun (WGS) entry which is preliminary data.</text>
</comment>
<keyword evidence="5" id="KW-1185">Reference proteome</keyword>
<dbReference type="RefSeq" id="WP_183600671.1">
    <property type="nucleotide sequence ID" value="NZ_JACHXK010000005.1"/>
</dbReference>
<dbReference type="SUPFAM" id="SSF55073">
    <property type="entry name" value="Nucleotide cyclase"/>
    <property type="match status" value="1"/>
</dbReference>
<feature type="transmembrane region" description="Helical" evidence="1">
    <location>
        <begin position="105"/>
        <end position="126"/>
    </location>
</feature>
<dbReference type="InterPro" id="IPR029787">
    <property type="entry name" value="Nucleotide_cyclase"/>
</dbReference>
<gene>
    <name evidence="4" type="ORF">FHS18_002854</name>
</gene>
<dbReference type="PANTHER" id="PTHR45138:SF9">
    <property type="entry name" value="DIGUANYLATE CYCLASE DGCM-RELATED"/>
    <property type="match status" value="1"/>
</dbReference>
<dbReference type="GO" id="GO:0052621">
    <property type="term" value="F:diguanylate cyclase activity"/>
    <property type="evidence" value="ECO:0007669"/>
    <property type="project" value="TreeGrafter"/>
</dbReference>
<dbReference type="Proteomes" id="UP000570361">
    <property type="component" value="Unassembled WGS sequence"/>
</dbReference>
<dbReference type="AlphaFoldDB" id="A0A7W5FN53"/>
<keyword evidence="1" id="KW-1133">Transmembrane helix</keyword>
<dbReference type="InterPro" id="IPR000160">
    <property type="entry name" value="GGDEF_dom"/>
</dbReference>
<dbReference type="PROSITE" id="PS50887">
    <property type="entry name" value="GGDEF"/>
    <property type="match status" value="1"/>
</dbReference>
<dbReference type="PANTHER" id="PTHR45138">
    <property type="entry name" value="REGULATORY COMPONENTS OF SENSORY TRANSDUCTION SYSTEM"/>
    <property type="match status" value="1"/>
</dbReference>
<feature type="transmembrane region" description="Helical" evidence="1">
    <location>
        <begin position="179"/>
        <end position="200"/>
    </location>
</feature>
<dbReference type="Gene3D" id="3.30.450.20">
    <property type="entry name" value="PAS domain"/>
    <property type="match status" value="1"/>
</dbReference>
<feature type="transmembrane region" description="Helical" evidence="1">
    <location>
        <begin position="6"/>
        <end position="27"/>
    </location>
</feature>
<evidence type="ECO:0000256" key="1">
    <source>
        <dbReference type="SAM" id="Phobius"/>
    </source>
</evidence>
<keyword evidence="1" id="KW-0472">Membrane</keyword>
<feature type="transmembrane region" description="Helical" evidence="1">
    <location>
        <begin position="75"/>
        <end position="93"/>
    </location>
</feature>
<dbReference type="Pfam" id="PF13426">
    <property type="entry name" value="PAS_9"/>
    <property type="match status" value="1"/>
</dbReference>
<dbReference type="SMART" id="SM00267">
    <property type="entry name" value="GGDEF"/>
    <property type="match status" value="1"/>
</dbReference>
<dbReference type="PROSITE" id="PS50113">
    <property type="entry name" value="PAC"/>
    <property type="match status" value="1"/>
</dbReference>
<feature type="domain" description="PAC" evidence="2">
    <location>
        <begin position="296"/>
        <end position="350"/>
    </location>
</feature>
<evidence type="ECO:0000313" key="4">
    <source>
        <dbReference type="EMBL" id="MBB3110787.1"/>
    </source>
</evidence>
<dbReference type="InterPro" id="IPR000014">
    <property type="entry name" value="PAS"/>
</dbReference>
<dbReference type="Gene3D" id="3.30.70.270">
    <property type="match status" value="1"/>
</dbReference>
<name>A0A7W5FN53_9BACL</name>
<reference evidence="4 5" key="1">
    <citation type="submission" date="2020-08" db="EMBL/GenBank/DDBJ databases">
        <title>Genomic Encyclopedia of Type Strains, Phase III (KMG-III): the genomes of soil and plant-associated and newly described type strains.</title>
        <authorList>
            <person name="Whitman W."/>
        </authorList>
    </citation>
    <scope>NUCLEOTIDE SEQUENCE [LARGE SCALE GENOMIC DNA]</scope>
    <source>
        <strain evidence="4 5">CECT 5862</strain>
    </source>
</reference>
<dbReference type="EMBL" id="JACHXK010000005">
    <property type="protein sequence ID" value="MBB3110787.1"/>
    <property type="molecule type" value="Genomic_DNA"/>
</dbReference>